<evidence type="ECO:0000313" key="2">
    <source>
        <dbReference type="EMBL" id="MBB5934854.1"/>
    </source>
</evidence>
<evidence type="ECO:0000313" key="3">
    <source>
        <dbReference type="Proteomes" id="UP000588098"/>
    </source>
</evidence>
<accession>A0A7W9Q7N0</accession>
<evidence type="ECO:0000256" key="1">
    <source>
        <dbReference type="SAM" id="SignalP"/>
    </source>
</evidence>
<keyword evidence="1" id="KW-0732">Signal</keyword>
<gene>
    <name evidence="2" type="ORF">FHS42_001901</name>
</gene>
<protein>
    <recommendedName>
        <fullName evidence="4">ATP-binding protein</fullName>
    </recommendedName>
</protein>
<dbReference type="Proteomes" id="UP000588098">
    <property type="component" value="Unassembled WGS sequence"/>
</dbReference>
<comment type="caution">
    <text evidence="2">The sequence shown here is derived from an EMBL/GenBank/DDBJ whole genome shotgun (WGS) entry which is preliminary data.</text>
</comment>
<feature type="signal peptide" evidence="1">
    <location>
        <begin position="1"/>
        <end position="31"/>
    </location>
</feature>
<dbReference type="EMBL" id="JACHJL010000003">
    <property type="protein sequence ID" value="MBB5934854.1"/>
    <property type="molecule type" value="Genomic_DNA"/>
</dbReference>
<reference evidence="2 3" key="1">
    <citation type="submission" date="2020-08" db="EMBL/GenBank/DDBJ databases">
        <title>Genomic Encyclopedia of Type Strains, Phase III (KMG-III): the genomes of soil and plant-associated and newly described type strains.</title>
        <authorList>
            <person name="Whitman W."/>
        </authorList>
    </citation>
    <scope>NUCLEOTIDE SEQUENCE [LARGE SCALE GENOMIC DNA]</scope>
    <source>
        <strain evidence="2 3">CECT 8305</strain>
    </source>
</reference>
<name>A0A7W9Q7N0_9ACTN</name>
<evidence type="ECO:0008006" key="4">
    <source>
        <dbReference type="Google" id="ProtNLM"/>
    </source>
</evidence>
<keyword evidence="3" id="KW-1185">Reference proteome</keyword>
<feature type="chain" id="PRO_5031133359" description="ATP-binding protein" evidence="1">
    <location>
        <begin position="32"/>
        <end position="149"/>
    </location>
</feature>
<dbReference type="RefSeq" id="WP_184570616.1">
    <property type="nucleotide sequence ID" value="NZ_JACHJL010000003.1"/>
</dbReference>
<proteinExistence type="predicted"/>
<sequence length="149" mass="14734">MNTRAGHPAAPVSRALLRLGLVVSAAGATFAAGSGAPAVGAPATAAPVDEIVHGALDTAGDVTGHPQARVVPVPRAAMRQATSAVVGPVKRLPTNPLASTGVDLLSNEVSTQIADFKPVSTAMVTAPLSRGATVGQLPLVGDVLRELPG</sequence>
<dbReference type="AlphaFoldDB" id="A0A7W9Q7N0"/>
<organism evidence="2 3">
    <name type="scientific">Streptomyces zagrosensis</name>
    <dbReference type="NCBI Taxonomy" id="1042984"/>
    <lineage>
        <taxon>Bacteria</taxon>
        <taxon>Bacillati</taxon>
        <taxon>Actinomycetota</taxon>
        <taxon>Actinomycetes</taxon>
        <taxon>Kitasatosporales</taxon>
        <taxon>Streptomycetaceae</taxon>
        <taxon>Streptomyces</taxon>
    </lineage>
</organism>